<gene>
    <name evidence="5" type="ORF">G8770_05805</name>
</gene>
<evidence type="ECO:0000256" key="3">
    <source>
        <dbReference type="ARBA" id="ARBA00023163"/>
    </source>
</evidence>
<organism evidence="5 6">
    <name type="scientific">Pseudomaricurvus hydrocarbonicus</name>
    <dbReference type="NCBI Taxonomy" id="1470433"/>
    <lineage>
        <taxon>Bacteria</taxon>
        <taxon>Pseudomonadati</taxon>
        <taxon>Pseudomonadota</taxon>
        <taxon>Gammaproteobacteria</taxon>
        <taxon>Cellvibrionales</taxon>
        <taxon>Cellvibrionaceae</taxon>
        <taxon>Pseudomaricurvus</taxon>
    </lineage>
</organism>
<reference evidence="5" key="1">
    <citation type="submission" date="2020-03" db="EMBL/GenBank/DDBJ databases">
        <authorList>
            <person name="Guo F."/>
        </authorList>
    </citation>
    <scope>NUCLEOTIDE SEQUENCE</scope>
    <source>
        <strain evidence="5">JCM 30134</strain>
    </source>
</reference>
<dbReference type="RefSeq" id="WP_167183108.1">
    <property type="nucleotide sequence ID" value="NZ_JAAONZ010000003.1"/>
</dbReference>
<keyword evidence="6" id="KW-1185">Reference proteome</keyword>
<name>A0A9E5JR94_9GAMM</name>
<dbReference type="InterPro" id="IPR000485">
    <property type="entry name" value="AsnC-type_HTH_dom"/>
</dbReference>
<dbReference type="PROSITE" id="PS50956">
    <property type="entry name" value="HTH_ASNC_2"/>
    <property type="match status" value="1"/>
</dbReference>
<sequence>MDRLSPLDQSLLRLLTANARASVSELAKQLGVSRLTVQNHMQQLERHKVIEGYTVKLRSDYAPWQIAAYMLIATDQKRLGPLVRALEKIAEIHSLYSISGEYDLVAELRAENTTALDVAMDKVTAIEGVLRSHSSVLLSKKFER</sequence>
<dbReference type="Pfam" id="PF13404">
    <property type="entry name" value="HTH_AsnC-type"/>
    <property type="match status" value="1"/>
</dbReference>
<dbReference type="InterPro" id="IPR011008">
    <property type="entry name" value="Dimeric_a/b-barrel"/>
</dbReference>
<dbReference type="PANTHER" id="PTHR30154:SF53">
    <property type="entry name" value="HTH-TYPE TRANSCRIPTIONAL REGULATOR LRPC"/>
    <property type="match status" value="1"/>
</dbReference>
<feature type="domain" description="HTH asnC-type" evidence="4">
    <location>
        <begin position="1"/>
        <end position="70"/>
    </location>
</feature>
<accession>A0A9E5JR94</accession>
<keyword evidence="2" id="KW-0238">DNA-binding</keyword>
<dbReference type="GO" id="GO:0043565">
    <property type="term" value="F:sequence-specific DNA binding"/>
    <property type="evidence" value="ECO:0007669"/>
    <property type="project" value="InterPro"/>
</dbReference>
<dbReference type="SUPFAM" id="SSF54909">
    <property type="entry name" value="Dimeric alpha+beta barrel"/>
    <property type="match status" value="1"/>
</dbReference>
<dbReference type="Gene3D" id="1.10.10.10">
    <property type="entry name" value="Winged helix-like DNA-binding domain superfamily/Winged helix DNA-binding domain"/>
    <property type="match status" value="1"/>
</dbReference>
<evidence type="ECO:0000313" key="6">
    <source>
        <dbReference type="Proteomes" id="UP000787472"/>
    </source>
</evidence>
<dbReference type="Proteomes" id="UP000787472">
    <property type="component" value="Unassembled WGS sequence"/>
</dbReference>
<dbReference type="Pfam" id="PF01037">
    <property type="entry name" value="AsnC_trans_reg"/>
    <property type="match status" value="1"/>
</dbReference>
<evidence type="ECO:0000259" key="4">
    <source>
        <dbReference type="PROSITE" id="PS50956"/>
    </source>
</evidence>
<dbReference type="PRINTS" id="PR00033">
    <property type="entry name" value="HTHASNC"/>
</dbReference>
<dbReference type="SUPFAM" id="SSF46785">
    <property type="entry name" value="Winged helix' DNA-binding domain"/>
    <property type="match status" value="1"/>
</dbReference>
<dbReference type="PANTHER" id="PTHR30154">
    <property type="entry name" value="LEUCINE-RESPONSIVE REGULATORY PROTEIN"/>
    <property type="match status" value="1"/>
</dbReference>
<dbReference type="GO" id="GO:0043200">
    <property type="term" value="P:response to amino acid"/>
    <property type="evidence" value="ECO:0007669"/>
    <property type="project" value="TreeGrafter"/>
</dbReference>
<dbReference type="GO" id="GO:0005829">
    <property type="term" value="C:cytosol"/>
    <property type="evidence" value="ECO:0007669"/>
    <property type="project" value="TreeGrafter"/>
</dbReference>
<dbReference type="EMBL" id="JAAONZ010000003">
    <property type="protein sequence ID" value="NHO65054.1"/>
    <property type="molecule type" value="Genomic_DNA"/>
</dbReference>
<protein>
    <submittedName>
        <fullName evidence="5">Lrp/AsnC family transcriptional regulator</fullName>
    </submittedName>
</protein>
<evidence type="ECO:0000313" key="5">
    <source>
        <dbReference type="EMBL" id="NHO65054.1"/>
    </source>
</evidence>
<dbReference type="AlphaFoldDB" id="A0A9E5JR94"/>
<dbReference type="InterPro" id="IPR036388">
    <property type="entry name" value="WH-like_DNA-bd_sf"/>
</dbReference>
<dbReference type="SMART" id="SM00344">
    <property type="entry name" value="HTH_ASNC"/>
    <property type="match status" value="1"/>
</dbReference>
<evidence type="ECO:0000256" key="2">
    <source>
        <dbReference type="ARBA" id="ARBA00023125"/>
    </source>
</evidence>
<proteinExistence type="predicted"/>
<dbReference type="InterPro" id="IPR019888">
    <property type="entry name" value="Tscrpt_reg_AsnC-like"/>
</dbReference>
<keyword evidence="1" id="KW-0805">Transcription regulation</keyword>
<dbReference type="InterPro" id="IPR036390">
    <property type="entry name" value="WH_DNA-bd_sf"/>
</dbReference>
<comment type="caution">
    <text evidence="5">The sequence shown here is derived from an EMBL/GenBank/DDBJ whole genome shotgun (WGS) entry which is preliminary data.</text>
</comment>
<evidence type="ECO:0000256" key="1">
    <source>
        <dbReference type="ARBA" id="ARBA00023015"/>
    </source>
</evidence>
<dbReference type="Gene3D" id="3.30.70.920">
    <property type="match status" value="1"/>
</dbReference>
<dbReference type="InterPro" id="IPR019887">
    <property type="entry name" value="Tscrpt_reg_AsnC/Lrp_C"/>
</dbReference>
<keyword evidence="3" id="KW-0804">Transcription</keyword>